<dbReference type="AlphaFoldDB" id="A0A915D6B4"/>
<proteinExistence type="predicted"/>
<sequence>MRKNKKYSELFPFSLNSLNQPLTSLGEHHHHQKFLVQWKPPQLSIKQKENGIISFQMDTDTQVNPTPQCPLCRSNVDNTVLVGSWNVVLWSRNFLLNTMLDLDMIIDKLEANKPISGQKTVYEWLASPPSFRCPQLIVLDQSDSTKFELAYRVANADQKSKSIIGSLDRSVDGTYLWQLAPTISLQVCIALVPSFNNQLGNNNRSSDFLVLNQIDSWPRCENFVVLMRRLDPLDVADVREYLEQQKVEGVFNKLEKAICDRIH</sequence>
<organism evidence="1 2">
    <name type="scientific">Ditylenchus dipsaci</name>
    <dbReference type="NCBI Taxonomy" id="166011"/>
    <lineage>
        <taxon>Eukaryota</taxon>
        <taxon>Metazoa</taxon>
        <taxon>Ecdysozoa</taxon>
        <taxon>Nematoda</taxon>
        <taxon>Chromadorea</taxon>
        <taxon>Rhabditida</taxon>
        <taxon>Tylenchina</taxon>
        <taxon>Tylenchomorpha</taxon>
        <taxon>Sphaerularioidea</taxon>
        <taxon>Anguinidae</taxon>
        <taxon>Anguininae</taxon>
        <taxon>Ditylenchus</taxon>
    </lineage>
</organism>
<dbReference type="Proteomes" id="UP000887574">
    <property type="component" value="Unplaced"/>
</dbReference>
<accession>A0A915D6B4</accession>
<reference evidence="2" key="1">
    <citation type="submission" date="2022-11" db="UniProtKB">
        <authorList>
            <consortium name="WormBaseParasite"/>
        </authorList>
    </citation>
    <scope>IDENTIFICATION</scope>
</reference>
<keyword evidence="1" id="KW-1185">Reference proteome</keyword>
<evidence type="ECO:0000313" key="1">
    <source>
        <dbReference type="Proteomes" id="UP000887574"/>
    </source>
</evidence>
<evidence type="ECO:0000313" key="2">
    <source>
        <dbReference type="WBParaSite" id="jg16502"/>
    </source>
</evidence>
<protein>
    <submittedName>
        <fullName evidence="2">Uncharacterized protein</fullName>
    </submittedName>
</protein>
<name>A0A915D6B4_9BILA</name>
<dbReference type="WBParaSite" id="jg16502">
    <property type="protein sequence ID" value="jg16502"/>
    <property type="gene ID" value="jg16502"/>
</dbReference>